<sequence>MIVSPPVSWDWMIVPTETLTFRGLPLMMVSPYSDLDFQRPPSYDGSTMELSGLPSEPPAHKITYDELRKKNRDEYEIQRSRFIPRAPPTPVSDPLLLSQSQPSTPTMYSNPDTWAPGPGEGNYNDDPYSK</sequence>
<evidence type="ECO:0000313" key="2">
    <source>
        <dbReference type="EMBL" id="CAG6788529.1"/>
    </source>
</evidence>
<proteinExistence type="predicted"/>
<protein>
    <submittedName>
        <fullName evidence="2">Uncharacterized protein</fullName>
    </submittedName>
</protein>
<accession>A0A8D9BSN3</accession>
<organism evidence="2">
    <name type="scientific">Cacopsylla melanoneura</name>
    <dbReference type="NCBI Taxonomy" id="428564"/>
    <lineage>
        <taxon>Eukaryota</taxon>
        <taxon>Metazoa</taxon>
        <taxon>Ecdysozoa</taxon>
        <taxon>Arthropoda</taxon>
        <taxon>Hexapoda</taxon>
        <taxon>Insecta</taxon>
        <taxon>Pterygota</taxon>
        <taxon>Neoptera</taxon>
        <taxon>Paraneoptera</taxon>
        <taxon>Hemiptera</taxon>
        <taxon>Sternorrhyncha</taxon>
        <taxon>Psylloidea</taxon>
        <taxon>Psyllidae</taxon>
        <taxon>Psyllinae</taxon>
        <taxon>Cacopsylla</taxon>
    </lineage>
</organism>
<feature type="compositionally biased region" description="Basic and acidic residues" evidence="1">
    <location>
        <begin position="58"/>
        <end position="79"/>
    </location>
</feature>
<feature type="compositionally biased region" description="Low complexity" evidence="1">
    <location>
        <begin position="94"/>
        <end position="106"/>
    </location>
</feature>
<feature type="region of interest" description="Disordered" evidence="1">
    <location>
        <begin position="37"/>
        <end position="130"/>
    </location>
</feature>
<dbReference type="EMBL" id="HBUF01660472">
    <property type="protein sequence ID" value="CAG6788529.1"/>
    <property type="molecule type" value="Transcribed_RNA"/>
</dbReference>
<dbReference type="AlphaFoldDB" id="A0A8D9BSN3"/>
<name>A0A8D9BSN3_9HEMI</name>
<evidence type="ECO:0000256" key="1">
    <source>
        <dbReference type="SAM" id="MobiDB-lite"/>
    </source>
</evidence>
<reference evidence="2" key="1">
    <citation type="submission" date="2021-05" db="EMBL/GenBank/DDBJ databases">
        <authorList>
            <person name="Alioto T."/>
            <person name="Alioto T."/>
            <person name="Gomez Garrido J."/>
        </authorList>
    </citation>
    <scope>NUCLEOTIDE SEQUENCE</scope>
</reference>